<dbReference type="EMBL" id="SNYK01000008">
    <property type="protein sequence ID" value="TDQ37241.1"/>
    <property type="molecule type" value="Genomic_DNA"/>
</dbReference>
<feature type="transmembrane region" description="Helical" evidence="1">
    <location>
        <begin position="24"/>
        <end position="44"/>
    </location>
</feature>
<keyword evidence="1" id="KW-1133">Transmembrane helix</keyword>
<name>A0A4R6TV07_9GAMM</name>
<feature type="transmembrane region" description="Helical" evidence="1">
    <location>
        <begin position="100"/>
        <end position="118"/>
    </location>
</feature>
<feature type="transmembrane region" description="Helical" evidence="1">
    <location>
        <begin position="75"/>
        <end position="94"/>
    </location>
</feature>
<organism evidence="4 5">
    <name type="scientific">Thiopseudomonas denitrificans</name>
    <dbReference type="NCBI Taxonomy" id="1501432"/>
    <lineage>
        <taxon>Bacteria</taxon>
        <taxon>Pseudomonadati</taxon>
        <taxon>Pseudomonadota</taxon>
        <taxon>Gammaproteobacteria</taxon>
        <taxon>Pseudomonadales</taxon>
        <taxon>Pseudomonadaceae</taxon>
        <taxon>Thiopseudomonas</taxon>
    </lineage>
</organism>
<dbReference type="Gene3D" id="3.20.20.450">
    <property type="entry name" value="EAL domain"/>
    <property type="match status" value="1"/>
</dbReference>
<keyword evidence="1" id="KW-0472">Membrane</keyword>
<dbReference type="InterPro" id="IPR001633">
    <property type="entry name" value="EAL_dom"/>
</dbReference>
<dbReference type="OrthoDB" id="9804951at2"/>
<dbReference type="PROSITE" id="PS50883">
    <property type="entry name" value="EAL"/>
    <property type="match status" value="1"/>
</dbReference>
<feature type="transmembrane region" description="Helical" evidence="1">
    <location>
        <begin position="50"/>
        <end position="68"/>
    </location>
</feature>
<dbReference type="CDD" id="cd01948">
    <property type="entry name" value="EAL"/>
    <property type="match status" value="1"/>
</dbReference>
<gene>
    <name evidence="4" type="ORF">DFQ45_10821</name>
</gene>
<evidence type="ECO:0000259" key="2">
    <source>
        <dbReference type="PROSITE" id="PS50883"/>
    </source>
</evidence>
<sequence length="646" mass="71365">MLFRSQAHRLDTVDDIVAKRSRRLLQISIATFISMASAACLAVGSKQLVLVAGLLGMLLSGGLAWRGYMRASVGVFLINLFVVLSSLIWISGGVRDMAMLGYPGLLVFAAVAGNAYMFSGLLLAILLYCSLLTVLTVLGHFTMSLPDITYAHIFFFNIIFFLTGFSVYILVKDMRGLMASLRKENQRVLEREKMITELARRDQLTGLFNRRDAEKRFALMMEEAHREGCQLAVYFIDLDNFKPVNDSLGHAAGDLLLQELSRRLEESLAPRELLYRFGGDEFLLVRTKLPQDPEQWDGILRGRSQQLLDIVSAPMQIMQNTIVATASVGVAIAPFHSDNFAEICRLADLAMYEAKRRGRNAFCLYHDDLGRASVDKFRMLKHMQDALEAREFVLWYQPKVCLVSGRVLSAEALLRWPQQDGSFISPETFIPLAEESGLIAGLGCWVAEQAIADCAAWQAQGFAGIGVSINVSSVQFRCVSLSERIADKLGLTGLSPGNLELELTESLLIDDDEAVQQELARLSRLGVGMAIDDFGTGYSNISYLSRFQAQRLKIDKSFIMPLADAAADDRLVRAMLQIAASLNFRVVAEGIETQDCLERLQVLGCSEGQGYLWSPAMPLAAWLDYLAANGACAVPPGDWIHAAQGI</sequence>
<dbReference type="SUPFAM" id="SSF55073">
    <property type="entry name" value="Nucleotide cyclase"/>
    <property type="match status" value="1"/>
</dbReference>
<dbReference type="InterPro" id="IPR052155">
    <property type="entry name" value="Biofilm_reg_signaling"/>
</dbReference>
<evidence type="ECO:0000256" key="1">
    <source>
        <dbReference type="SAM" id="Phobius"/>
    </source>
</evidence>
<dbReference type="SMART" id="SM00267">
    <property type="entry name" value="GGDEF"/>
    <property type="match status" value="1"/>
</dbReference>
<dbReference type="NCBIfam" id="TIGR00254">
    <property type="entry name" value="GGDEF"/>
    <property type="match status" value="1"/>
</dbReference>
<dbReference type="PROSITE" id="PS50887">
    <property type="entry name" value="GGDEF"/>
    <property type="match status" value="1"/>
</dbReference>
<proteinExistence type="predicted"/>
<feature type="transmembrane region" description="Helical" evidence="1">
    <location>
        <begin position="149"/>
        <end position="171"/>
    </location>
</feature>
<keyword evidence="5" id="KW-1185">Reference proteome</keyword>
<dbReference type="InterPro" id="IPR029787">
    <property type="entry name" value="Nucleotide_cyclase"/>
</dbReference>
<dbReference type="Proteomes" id="UP000294575">
    <property type="component" value="Unassembled WGS sequence"/>
</dbReference>
<dbReference type="InterPro" id="IPR035919">
    <property type="entry name" value="EAL_sf"/>
</dbReference>
<dbReference type="Gene3D" id="3.30.70.270">
    <property type="match status" value="1"/>
</dbReference>
<evidence type="ECO:0000313" key="4">
    <source>
        <dbReference type="EMBL" id="TDQ37241.1"/>
    </source>
</evidence>
<accession>A0A4R6TV07</accession>
<feature type="domain" description="GGDEF" evidence="3">
    <location>
        <begin position="229"/>
        <end position="367"/>
    </location>
</feature>
<dbReference type="PANTHER" id="PTHR44757">
    <property type="entry name" value="DIGUANYLATE CYCLASE DGCP"/>
    <property type="match status" value="1"/>
</dbReference>
<dbReference type="CDD" id="cd01949">
    <property type="entry name" value="GGDEF"/>
    <property type="match status" value="1"/>
</dbReference>
<dbReference type="AlphaFoldDB" id="A0A4R6TV07"/>
<dbReference type="Pfam" id="PF00990">
    <property type="entry name" value="GGDEF"/>
    <property type="match status" value="1"/>
</dbReference>
<dbReference type="SUPFAM" id="SSF141868">
    <property type="entry name" value="EAL domain-like"/>
    <property type="match status" value="1"/>
</dbReference>
<reference evidence="4 5" key="1">
    <citation type="submission" date="2019-03" db="EMBL/GenBank/DDBJ databases">
        <title>Genomic Encyclopedia of Type Strains, Phase IV (KMG-IV): sequencing the most valuable type-strain genomes for metagenomic binning, comparative biology and taxonomic classification.</title>
        <authorList>
            <person name="Goeker M."/>
        </authorList>
    </citation>
    <scope>NUCLEOTIDE SEQUENCE [LARGE SCALE GENOMIC DNA]</scope>
    <source>
        <strain evidence="4 5">DSM 28679</strain>
    </source>
</reference>
<dbReference type="SMART" id="SM00052">
    <property type="entry name" value="EAL"/>
    <property type="match status" value="1"/>
</dbReference>
<evidence type="ECO:0000313" key="5">
    <source>
        <dbReference type="Proteomes" id="UP000294575"/>
    </source>
</evidence>
<dbReference type="InterPro" id="IPR000160">
    <property type="entry name" value="GGDEF_dom"/>
</dbReference>
<evidence type="ECO:0000259" key="3">
    <source>
        <dbReference type="PROSITE" id="PS50887"/>
    </source>
</evidence>
<comment type="caution">
    <text evidence="4">The sequence shown here is derived from an EMBL/GenBank/DDBJ whole genome shotgun (WGS) entry which is preliminary data.</text>
</comment>
<dbReference type="Pfam" id="PF00563">
    <property type="entry name" value="EAL"/>
    <property type="match status" value="1"/>
</dbReference>
<dbReference type="PANTHER" id="PTHR44757:SF2">
    <property type="entry name" value="BIOFILM ARCHITECTURE MAINTENANCE PROTEIN MBAA"/>
    <property type="match status" value="1"/>
</dbReference>
<dbReference type="InterPro" id="IPR043128">
    <property type="entry name" value="Rev_trsase/Diguanyl_cyclase"/>
</dbReference>
<dbReference type="RefSeq" id="WP_101495867.1">
    <property type="nucleotide sequence ID" value="NZ_LNJZ01000003.1"/>
</dbReference>
<feature type="domain" description="EAL" evidence="2">
    <location>
        <begin position="376"/>
        <end position="630"/>
    </location>
</feature>
<keyword evidence="1" id="KW-0812">Transmembrane</keyword>
<protein>
    <submittedName>
        <fullName evidence="4">Diguanylate cyclase (GGDEF)-like protein</fullName>
    </submittedName>
</protein>